<name>A0A9D7S957_9BACT</name>
<dbReference type="InterPro" id="IPR001969">
    <property type="entry name" value="Aspartic_peptidase_AS"/>
</dbReference>
<evidence type="ECO:0008006" key="3">
    <source>
        <dbReference type="Google" id="ProtNLM"/>
    </source>
</evidence>
<dbReference type="EMBL" id="JADKFW010000004">
    <property type="protein sequence ID" value="MBK9717427.1"/>
    <property type="molecule type" value="Genomic_DNA"/>
</dbReference>
<evidence type="ECO:0000313" key="1">
    <source>
        <dbReference type="EMBL" id="MBK9717427.1"/>
    </source>
</evidence>
<comment type="caution">
    <text evidence="1">The sequence shown here is derived from an EMBL/GenBank/DDBJ whole genome shotgun (WGS) entry which is preliminary data.</text>
</comment>
<organism evidence="1 2">
    <name type="scientific">Candidatus Defluviibacterium haderslevense</name>
    <dbReference type="NCBI Taxonomy" id="2981993"/>
    <lineage>
        <taxon>Bacteria</taxon>
        <taxon>Pseudomonadati</taxon>
        <taxon>Bacteroidota</taxon>
        <taxon>Saprospiria</taxon>
        <taxon>Saprospirales</taxon>
        <taxon>Saprospiraceae</taxon>
        <taxon>Candidatus Defluviibacterium</taxon>
    </lineage>
</organism>
<sequence>MKKVFLLVSIFNSISTFGQQTLPIIKAHSKNVSINDGGFLDQNAWSLSPETKPDIYIADRSSKSKWVVFYTDIDSIKVKIKPGGSFDFIILLNEKDTCYTRIVSSKSIKNSLIPSENRSDTIQFTLNQFDAIHVKGIINSTDTINVHFDIGTLDFRLTRETLGRYKSQRINQLKLGSLVWNLPNIQTANQASHGMDGRFGWRVFDEKIIEIDYANKFIVIHTTLPKKMKGFKKSKIKFIQSLFCIESTIELKDKKYTGDFLFDTGSDLTMVINPTWMKNQEFPNTLEVVKKSSFSDGAGKKYETIMVSIPKLYVNSFELKHIPCSILGYEGPSSAPINYFGNALLKRFNIIIDLKKDHIYLKPNSLFNTAFKMPN</sequence>
<dbReference type="GO" id="GO:0004190">
    <property type="term" value="F:aspartic-type endopeptidase activity"/>
    <property type="evidence" value="ECO:0007669"/>
    <property type="project" value="InterPro"/>
</dbReference>
<dbReference type="AlphaFoldDB" id="A0A9D7S957"/>
<reference evidence="1 2" key="1">
    <citation type="submission" date="2020-10" db="EMBL/GenBank/DDBJ databases">
        <title>Connecting structure to function with the recovery of over 1000 high-quality activated sludge metagenome-assembled genomes encoding full-length rRNA genes using long-read sequencing.</title>
        <authorList>
            <person name="Singleton C.M."/>
            <person name="Petriglieri F."/>
            <person name="Kristensen J.M."/>
            <person name="Kirkegaard R.H."/>
            <person name="Michaelsen T.Y."/>
            <person name="Andersen M.H."/>
            <person name="Karst S.M."/>
            <person name="Dueholm M.S."/>
            <person name="Nielsen P.H."/>
            <person name="Albertsen M."/>
        </authorList>
    </citation>
    <scope>NUCLEOTIDE SEQUENCE [LARGE SCALE GENOMIC DNA]</scope>
    <source>
        <strain evidence="1">Ribe_18-Q3-R11-54_BAT3C.373</strain>
    </source>
</reference>
<proteinExistence type="predicted"/>
<gene>
    <name evidence="1" type="ORF">IPO85_07925</name>
</gene>
<protein>
    <recommendedName>
        <fullName evidence="3">Peptidase A2 domain-containing protein</fullName>
    </recommendedName>
</protein>
<dbReference type="Gene3D" id="2.40.70.10">
    <property type="entry name" value="Acid Proteases"/>
    <property type="match status" value="1"/>
</dbReference>
<dbReference type="InterPro" id="IPR021109">
    <property type="entry name" value="Peptidase_aspartic_dom_sf"/>
</dbReference>
<accession>A0A9D7S957</accession>
<evidence type="ECO:0000313" key="2">
    <source>
        <dbReference type="Proteomes" id="UP000808349"/>
    </source>
</evidence>
<dbReference type="Proteomes" id="UP000808349">
    <property type="component" value="Unassembled WGS sequence"/>
</dbReference>
<dbReference type="GO" id="GO:0006508">
    <property type="term" value="P:proteolysis"/>
    <property type="evidence" value="ECO:0007669"/>
    <property type="project" value="InterPro"/>
</dbReference>
<dbReference type="PROSITE" id="PS00141">
    <property type="entry name" value="ASP_PROTEASE"/>
    <property type="match status" value="1"/>
</dbReference>